<comment type="similarity">
    <text evidence="1">Belongs to the 'phage' integrase family.</text>
</comment>
<evidence type="ECO:0000259" key="7">
    <source>
        <dbReference type="PROSITE" id="PS51898"/>
    </source>
</evidence>
<dbReference type="RefSeq" id="WP_145845172.1">
    <property type="nucleotide sequence ID" value="NZ_CP042239.1"/>
</dbReference>
<dbReference type="Pfam" id="PF00589">
    <property type="entry name" value="Phage_integrase"/>
    <property type="match status" value="1"/>
</dbReference>
<keyword evidence="2" id="KW-0229">DNA integration</keyword>
<dbReference type="PANTHER" id="PTHR30349:SF64">
    <property type="entry name" value="PROPHAGE INTEGRASE INTD-RELATED"/>
    <property type="match status" value="1"/>
</dbReference>
<dbReference type="Proteomes" id="UP000318055">
    <property type="component" value="Chromosome"/>
</dbReference>
<feature type="domain" description="Tyr recombinase" evidence="7">
    <location>
        <begin position="155"/>
        <end position="323"/>
    </location>
</feature>
<dbReference type="InterPro" id="IPR011010">
    <property type="entry name" value="DNA_brk_join_enz"/>
</dbReference>
<dbReference type="GO" id="GO:0006310">
    <property type="term" value="P:DNA recombination"/>
    <property type="evidence" value="ECO:0007669"/>
    <property type="project" value="UniProtKB-KW"/>
</dbReference>
<dbReference type="PANTHER" id="PTHR30349">
    <property type="entry name" value="PHAGE INTEGRASE-RELATED"/>
    <property type="match status" value="1"/>
</dbReference>
<dbReference type="InterPro" id="IPR050090">
    <property type="entry name" value="Tyrosine_recombinase_XerCD"/>
</dbReference>
<evidence type="ECO:0000256" key="3">
    <source>
        <dbReference type="ARBA" id="ARBA00023125"/>
    </source>
</evidence>
<organism evidence="9 10">
    <name type="scientific">Sphingomonas suaedae</name>
    <dbReference type="NCBI Taxonomy" id="2599297"/>
    <lineage>
        <taxon>Bacteria</taxon>
        <taxon>Pseudomonadati</taxon>
        <taxon>Pseudomonadota</taxon>
        <taxon>Alphaproteobacteria</taxon>
        <taxon>Sphingomonadales</taxon>
        <taxon>Sphingomonadaceae</taxon>
        <taxon>Sphingomonas</taxon>
    </lineage>
</organism>
<dbReference type="InterPro" id="IPR013762">
    <property type="entry name" value="Integrase-like_cat_sf"/>
</dbReference>
<keyword evidence="3 5" id="KW-0238">DNA-binding</keyword>
<evidence type="ECO:0000256" key="6">
    <source>
        <dbReference type="SAM" id="MobiDB-lite"/>
    </source>
</evidence>
<dbReference type="PROSITE" id="PS51898">
    <property type="entry name" value="TYR_RECOMBINASE"/>
    <property type="match status" value="1"/>
</dbReference>
<evidence type="ECO:0000259" key="8">
    <source>
        <dbReference type="PROSITE" id="PS51900"/>
    </source>
</evidence>
<evidence type="ECO:0000256" key="5">
    <source>
        <dbReference type="PROSITE-ProRule" id="PRU01248"/>
    </source>
</evidence>
<evidence type="ECO:0000313" key="10">
    <source>
        <dbReference type="Proteomes" id="UP000318055"/>
    </source>
</evidence>
<dbReference type="InterPro" id="IPR044068">
    <property type="entry name" value="CB"/>
</dbReference>
<dbReference type="Gene3D" id="1.10.150.130">
    <property type="match status" value="1"/>
</dbReference>
<dbReference type="SUPFAM" id="SSF56349">
    <property type="entry name" value="DNA breaking-rejoining enzymes"/>
    <property type="match status" value="1"/>
</dbReference>
<keyword evidence="4" id="KW-0233">DNA recombination</keyword>
<accession>A0A518RCR5</accession>
<proteinExistence type="inferred from homology"/>
<dbReference type="AlphaFoldDB" id="A0A518RCR5"/>
<evidence type="ECO:0000256" key="2">
    <source>
        <dbReference type="ARBA" id="ARBA00022908"/>
    </source>
</evidence>
<dbReference type="PROSITE" id="PS51900">
    <property type="entry name" value="CB"/>
    <property type="match status" value="1"/>
</dbReference>
<dbReference type="InterPro" id="IPR010998">
    <property type="entry name" value="Integrase_recombinase_N"/>
</dbReference>
<feature type="domain" description="Core-binding (CB)" evidence="8">
    <location>
        <begin position="57"/>
        <end position="134"/>
    </location>
</feature>
<dbReference type="GO" id="GO:0003677">
    <property type="term" value="F:DNA binding"/>
    <property type="evidence" value="ECO:0007669"/>
    <property type="project" value="UniProtKB-UniRule"/>
</dbReference>
<evidence type="ECO:0000313" key="9">
    <source>
        <dbReference type="EMBL" id="QDX25263.1"/>
    </source>
</evidence>
<name>A0A518RCR5_9SPHN</name>
<dbReference type="CDD" id="cd00796">
    <property type="entry name" value="INT_Rci_Hp1_C"/>
    <property type="match status" value="1"/>
</dbReference>
<reference evidence="9 10" key="1">
    <citation type="submission" date="2019-07" db="EMBL/GenBank/DDBJ databases">
        <title>Sphingomonas alkalisoli sp. nov., isolated from rhizosphere soil of Suaedae salsa.</title>
        <authorList>
            <person name="Zhang H."/>
            <person name="Xu L."/>
            <person name="Zhang J.-X."/>
            <person name="Sun J.-Q."/>
        </authorList>
    </citation>
    <scope>NUCLEOTIDE SEQUENCE [LARGE SCALE GENOMIC DNA]</scope>
    <source>
        <strain evidence="9 10">XS-10</strain>
    </source>
</reference>
<sequence length="365" mass="42819">MALWKRAGIYYVKLTAPDGTRIRRSTGTSDRQKAEEYHDKLKAELWDLARLKRKPRRSWDEAALRWLKEMVHKKSYRDDVSRIRWFTKHLRGKMLDQVSRDMIDGIISRHLARRKDRTKDLYVALIRAIFRKAMREWEWLEHIPAFRTYGKNERPRVRWLTHAQVERLLEELPPHQQDLMLFALATGLRQGNIKRLTWEQVDLTRRIVTIGHGETKNGEAMGVPLNDLAISVLERRMGEQSPHVFTYKGKPLGQVNTRTWRGALKRAGISDFRWHDLRHTWASWLRQNDVPTWVLQELGGWKSESMVRRYAHMSVKHLAPYADQLIFEARSGHNGPLGNRTAAGHKNGHSGGRNSFHLVANNRTK</sequence>
<dbReference type="EMBL" id="CP042239">
    <property type="protein sequence ID" value="QDX25263.1"/>
    <property type="molecule type" value="Genomic_DNA"/>
</dbReference>
<gene>
    <name evidence="9" type="ORF">FPZ54_03945</name>
</gene>
<protein>
    <submittedName>
        <fullName evidence="9">Site-specific integrase</fullName>
    </submittedName>
</protein>
<keyword evidence="10" id="KW-1185">Reference proteome</keyword>
<evidence type="ECO:0000256" key="4">
    <source>
        <dbReference type="ARBA" id="ARBA00023172"/>
    </source>
</evidence>
<dbReference type="Gene3D" id="1.10.443.10">
    <property type="entry name" value="Intergrase catalytic core"/>
    <property type="match status" value="1"/>
</dbReference>
<feature type="region of interest" description="Disordered" evidence="6">
    <location>
        <begin position="341"/>
        <end position="365"/>
    </location>
</feature>
<dbReference type="OrthoDB" id="7615137at2"/>
<dbReference type="InterPro" id="IPR002104">
    <property type="entry name" value="Integrase_catalytic"/>
</dbReference>
<evidence type="ECO:0000256" key="1">
    <source>
        <dbReference type="ARBA" id="ARBA00008857"/>
    </source>
</evidence>
<dbReference type="GO" id="GO:0015074">
    <property type="term" value="P:DNA integration"/>
    <property type="evidence" value="ECO:0007669"/>
    <property type="project" value="UniProtKB-KW"/>
</dbReference>
<dbReference type="KEGG" id="ssua:FPZ54_03945"/>